<dbReference type="InterPro" id="IPR003029">
    <property type="entry name" value="S1_domain"/>
</dbReference>
<dbReference type="RefSeq" id="YP_009396935.1">
    <property type="nucleotide sequence ID" value="NC_035285.1"/>
</dbReference>
<dbReference type="GO" id="GO:0016787">
    <property type="term" value="F:hydrolase activity"/>
    <property type="evidence" value="ECO:0007669"/>
    <property type="project" value="UniProtKB-KW"/>
</dbReference>
<evidence type="ECO:0000256" key="6">
    <source>
        <dbReference type="ARBA" id="ARBA00022884"/>
    </source>
</evidence>
<dbReference type="GO" id="GO:0006364">
    <property type="term" value="P:rRNA processing"/>
    <property type="evidence" value="ECO:0007669"/>
    <property type="project" value="TreeGrafter"/>
</dbReference>
<dbReference type="GeneID" id="33359215"/>
<dbReference type="GO" id="GO:0005737">
    <property type="term" value="C:cytoplasm"/>
    <property type="evidence" value="ECO:0007669"/>
    <property type="project" value="TreeGrafter"/>
</dbReference>
<evidence type="ECO:0000256" key="5">
    <source>
        <dbReference type="ARBA" id="ARBA00022842"/>
    </source>
</evidence>
<sequence length="499" mass="58167">MVKKIVISHFNNVAAVLQNNKIQEVIVVNNTYQVNDIYIGVVHKIFSSINAAFVKLGQYGKSGFIHVSDTRPLKKSKHINQINEILSINQIIIVQVIKEPTINKGPRLTTNIHLYGKYVILMPFSSIISISHNIHDDRERMYLYALAVLIKPETMGLLVKSSAQGISEYAILEDLDSLKRQWIFIQKMVIANSSPSLIYRDEDLIKKIIRDFYDSDVKKIIVDSQDSLIRLYYYLNKWKCISSLIDVKLQLYENSISILDQFSITQAIQEALKPRVKLFFGGYLVIQSYEALTVIDVNSGSFNKSRNSKETILRTNFYAAIEIAYQLKIRNINGVVIIDFIDMHSQRDQLQLLEHFAGLLKYDNAKPQIVQLSELGLVELTRRRKGQTLQEIFGQYHLFSTNIYKNSSKYNNFYSDFRFLAYNSQNSFLVHKKIQSLFFTKCFARRIVLNSKKINIRDDEFKYFMFIDEWNRVNFFNPRANYLIPVFFYLKLIDINKVP</sequence>
<dbReference type="EMBL" id="MF101441">
    <property type="protein sequence ID" value="ARW66121.1"/>
    <property type="molecule type" value="Genomic_DNA"/>
</dbReference>
<dbReference type="SUPFAM" id="SSF50249">
    <property type="entry name" value="Nucleic acid-binding proteins"/>
    <property type="match status" value="1"/>
</dbReference>
<dbReference type="PROSITE" id="PS50126">
    <property type="entry name" value="S1"/>
    <property type="match status" value="1"/>
</dbReference>
<dbReference type="Gene3D" id="2.40.50.140">
    <property type="entry name" value="Nucleic acid-binding proteins"/>
    <property type="match status" value="1"/>
</dbReference>
<keyword evidence="9" id="KW-0934">Plastid</keyword>
<evidence type="ECO:0000256" key="2">
    <source>
        <dbReference type="ARBA" id="ARBA00005522"/>
    </source>
</evidence>
<proteinExistence type="inferred from homology"/>
<protein>
    <submittedName>
        <fullName evidence="9">Ribonuclease E</fullName>
    </submittedName>
</protein>
<comment type="similarity">
    <text evidence="2">Belongs to the RNase E/G family.</text>
</comment>
<dbReference type="SMART" id="SM00316">
    <property type="entry name" value="S1"/>
    <property type="match status" value="1"/>
</dbReference>
<dbReference type="NCBIfam" id="TIGR00757">
    <property type="entry name" value="RNaseEG"/>
    <property type="match status" value="1"/>
</dbReference>
<dbReference type="PANTHER" id="PTHR30001">
    <property type="entry name" value="RIBONUCLEASE"/>
    <property type="match status" value="1"/>
</dbReference>
<evidence type="ECO:0000256" key="7">
    <source>
        <dbReference type="ARBA" id="ARBA00023436"/>
    </source>
</evidence>
<comment type="function">
    <text evidence="7">Involved in intercistronic processing of primary transcripts from chloroplast operons. The endonucleolytic activity of the enzyme depends on the number of phosphates at the 5' end, is inhibited by structured RNA, and preferentially cleaves A/U-rich sequences.</text>
</comment>
<evidence type="ECO:0000256" key="3">
    <source>
        <dbReference type="ARBA" id="ARBA00022723"/>
    </source>
</evidence>
<dbReference type="GO" id="GO:0004540">
    <property type="term" value="F:RNA nuclease activity"/>
    <property type="evidence" value="ECO:0007669"/>
    <property type="project" value="InterPro"/>
</dbReference>
<evidence type="ECO:0000313" key="9">
    <source>
        <dbReference type="EMBL" id="ARW66121.1"/>
    </source>
</evidence>
<evidence type="ECO:0000256" key="1">
    <source>
        <dbReference type="ARBA" id="ARBA00001946"/>
    </source>
</evidence>
<geneLocation type="chloroplast" evidence="9"/>
<name>A0A1Z1MK32_SPYFI</name>
<dbReference type="InterPro" id="IPR019307">
    <property type="entry name" value="RNA-bd_AU-1/RNase_E/G"/>
</dbReference>
<accession>A0A1Z1MK32</accession>
<gene>
    <name evidence="9" type="primary">rne</name>
</gene>
<keyword evidence="9" id="KW-0150">Chloroplast</keyword>
<keyword evidence="4" id="KW-0378">Hydrolase</keyword>
<dbReference type="PANTHER" id="PTHR30001:SF0">
    <property type="entry name" value="RIBONUCLEASE G"/>
    <property type="match status" value="1"/>
</dbReference>
<comment type="cofactor">
    <cofactor evidence="1">
        <name>Mg(2+)</name>
        <dbReference type="ChEBI" id="CHEBI:18420"/>
    </cofactor>
</comment>
<dbReference type="InterPro" id="IPR004659">
    <property type="entry name" value="RNase_E/G"/>
</dbReference>
<keyword evidence="3" id="KW-0479">Metal-binding</keyword>
<dbReference type="GO" id="GO:0046872">
    <property type="term" value="F:metal ion binding"/>
    <property type="evidence" value="ECO:0007669"/>
    <property type="project" value="UniProtKB-KW"/>
</dbReference>
<feature type="domain" description="S1 motif" evidence="8">
    <location>
        <begin position="35"/>
        <end position="111"/>
    </location>
</feature>
<dbReference type="CDD" id="cd04453">
    <property type="entry name" value="S1_RNase_E"/>
    <property type="match status" value="1"/>
</dbReference>
<keyword evidence="5" id="KW-0460">Magnesium</keyword>
<evidence type="ECO:0000259" key="8">
    <source>
        <dbReference type="PROSITE" id="PS50126"/>
    </source>
</evidence>
<dbReference type="AlphaFoldDB" id="A0A1Z1MK32"/>
<evidence type="ECO:0000256" key="4">
    <source>
        <dbReference type="ARBA" id="ARBA00022801"/>
    </source>
</evidence>
<dbReference type="GO" id="GO:0003723">
    <property type="term" value="F:RNA binding"/>
    <property type="evidence" value="ECO:0007669"/>
    <property type="project" value="UniProtKB-KW"/>
</dbReference>
<keyword evidence="6" id="KW-0694">RNA-binding</keyword>
<reference evidence="9" key="1">
    <citation type="journal article" date="2017" name="J. Phycol.">
        <title>Analysis of chloroplast genomes and a supermatrix inform reclassification of the Rhodomelaceae (Rhodophyta).</title>
        <authorList>
            <person name="Diaz-Tapia P."/>
            <person name="Maggs C.A."/>
            <person name="West J.A."/>
            <person name="Verbruggen H."/>
        </authorList>
    </citation>
    <scope>NUCLEOTIDE SEQUENCE</scope>
    <source>
        <strain evidence="9">PD1020</strain>
    </source>
</reference>
<dbReference type="Pfam" id="PF10150">
    <property type="entry name" value="RNase_E_G"/>
    <property type="match status" value="1"/>
</dbReference>
<dbReference type="InterPro" id="IPR012340">
    <property type="entry name" value="NA-bd_OB-fold"/>
</dbReference>
<organism evidence="9">
    <name type="scientific">Spyridia filamentosa</name>
    <name type="common">Red alga</name>
    <name type="synonym">Fucus filamentosus</name>
    <dbReference type="NCBI Taxonomy" id="196632"/>
    <lineage>
        <taxon>Eukaryota</taxon>
        <taxon>Rhodophyta</taxon>
        <taxon>Florideophyceae</taxon>
        <taxon>Rhodymeniophycidae</taxon>
        <taxon>Ceramiales</taxon>
        <taxon>Spyridiaceae</taxon>
        <taxon>Spyridia</taxon>
    </lineage>
</organism>